<dbReference type="Proteomes" id="UP000799755">
    <property type="component" value="Unassembled WGS sequence"/>
</dbReference>
<keyword evidence="2" id="KW-1185">Reference proteome</keyword>
<organism evidence="1 2">
    <name type="scientific">Lindgomyces ingoldianus</name>
    <dbReference type="NCBI Taxonomy" id="673940"/>
    <lineage>
        <taxon>Eukaryota</taxon>
        <taxon>Fungi</taxon>
        <taxon>Dikarya</taxon>
        <taxon>Ascomycota</taxon>
        <taxon>Pezizomycotina</taxon>
        <taxon>Dothideomycetes</taxon>
        <taxon>Pleosporomycetidae</taxon>
        <taxon>Pleosporales</taxon>
        <taxon>Lindgomycetaceae</taxon>
        <taxon>Lindgomyces</taxon>
    </lineage>
</organism>
<evidence type="ECO:0000313" key="1">
    <source>
        <dbReference type="EMBL" id="KAF2462533.1"/>
    </source>
</evidence>
<dbReference type="EMBL" id="MU003582">
    <property type="protein sequence ID" value="KAF2462533.1"/>
    <property type="molecule type" value="Genomic_DNA"/>
</dbReference>
<protein>
    <submittedName>
        <fullName evidence="1">Uncharacterized protein</fullName>
    </submittedName>
</protein>
<reference evidence="1" key="1">
    <citation type="journal article" date="2020" name="Stud. Mycol.">
        <title>101 Dothideomycetes genomes: a test case for predicting lifestyles and emergence of pathogens.</title>
        <authorList>
            <person name="Haridas S."/>
            <person name="Albert R."/>
            <person name="Binder M."/>
            <person name="Bloem J."/>
            <person name="Labutti K."/>
            <person name="Salamov A."/>
            <person name="Andreopoulos B."/>
            <person name="Baker S."/>
            <person name="Barry K."/>
            <person name="Bills G."/>
            <person name="Bluhm B."/>
            <person name="Cannon C."/>
            <person name="Castanera R."/>
            <person name="Culley D."/>
            <person name="Daum C."/>
            <person name="Ezra D."/>
            <person name="Gonzalez J."/>
            <person name="Henrissat B."/>
            <person name="Kuo A."/>
            <person name="Liang C."/>
            <person name="Lipzen A."/>
            <person name="Lutzoni F."/>
            <person name="Magnuson J."/>
            <person name="Mondo S."/>
            <person name="Nolan M."/>
            <person name="Ohm R."/>
            <person name="Pangilinan J."/>
            <person name="Park H.-J."/>
            <person name="Ramirez L."/>
            <person name="Alfaro M."/>
            <person name="Sun H."/>
            <person name="Tritt A."/>
            <person name="Yoshinaga Y."/>
            <person name="Zwiers L.-H."/>
            <person name="Turgeon B."/>
            <person name="Goodwin S."/>
            <person name="Spatafora J."/>
            <person name="Crous P."/>
            <person name="Grigoriev I."/>
        </authorList>
    </citation>
    <scope>NUCLEOTIDE SEQUENCE</scope>
    <source>
        <strain evidence="1">ATCC 200398</strain>
    </source>
</reference>
<comment type="caution">
    <text evidence="1">The sequence shown here is derived from an EMBL/GenBank/DDBJ whole genome shotgun (WGS) entry which is preliminary data.</text>
</comment>
<sequence>MRKTETNFFRAVSVCFSSPRPSPDAFRFGSWRAQACSATAQVTYRVSSLNARPLVTHTQPKFINFSIKLISTNMDPIEAALASFELLKLGEKPNYSATAKKFGCCRSTLSKRHRGVQGVRTELCTTTPIQPKRCE</sequence>
<accession>A0ACB6Q7F6</accession>
<name>A0ACB6Q7F6_9PLEO</name>
<evidence type="ECO:0000313" key="2">
    <source>
        <dbReference type="Proteomes" id="UP000799755"/>
    </source>
</evidence>
<proteinExistence type="predicted"/>
<gene>
    <name evidence="1" type="ORF">BDR25DRAFT_363948</name>
</gene>